<dbReference type="EMBL" id="JARK01000053">
    <property type="protein sequence ID" value="EYC44689.1"/>
    <property type="molecule type" value="Genomic_DNA"/>
</dbReference>
<dbReference type="AlphaFoldDB" id="A0A016WXZ3"/>
<gene>
    <name evidence="1" type="primary">Acey_s0453.g1709</name>
    <name evidence="1" type="ORF">Y032_0453g1709</name>
</gene>
<evidence type="ECO:0000313" key="2">
    <source>
        <dbReference type="Proteomes" id="UP000024635"/>
    </source>
</evidence>
<reference evidence="2" key="1">
    <citation type="journal article" date="2015" name="Nat. Genet.">
        <title>The genome and transcriptome of the zoonotic hookworm Ancylostoma ceylanicum identify infection-specific gene families.</title>
        <authorList>
            <person name="Schwarz E.M."/>
            <person name="Hu Y."/>
            <person name="Antoshechkin I."/>
            <person name="Miller M.M."/>
            <person name="Sternberg P.W."/>
            <person name="Aroian R.V."/>
        </authorList>
    </citation>
    <scope>NUCLEOTIDE SEQUENCE</scope>
    <source>
        <strain evidence="2">HY135</strain>
    </source>
</reference>
<proteinExistence type="predicted"/>
<comment type="caution">
    <text evidence="1">The sequence shown here is derived from an EMBL/GenBank/DDBJ whole genome shotgun (WGS) entry which is preliminary data.</text>
</comment>
<evidence type="ECO:0000313" key="1">
    <source>
        <dbReference type="EMBL" id="EYC44689.1"/>
    </source>
</evidence>
<accession>A0A016WXZ3</accession>
<organism evidence="1 2">
    <name type="scientific">Ancylostoma ceylanicum</name>
    <dbReference type="NCBI Taxonomy" id="53326"/>
    <lineage>
        <taxon>Eukaryota</taxon>
        <taxon>Metazoa</taxon>
        <taxon>Ecdysozoa</taxon>
        <taxon>Nematoda</taxon>
        <taxon>Chromadorea</taxon>
        <taxon>Rhabditida</taxon>
        <taxon>Rhabditina</taxon>
        <taxon>Rhabditomorpha</taxon>
        <taxon>Strongyloidea</taxon>
        <taxon>Ancylostomatidae</taxon>
        <taxon>Ancylostomatinae</taxon>
        <taxon>Ancylostoma</taxon>
    </lineage>
</organism>
<name>A0A016WXZ3_9BILA</name>
<protein>
    <submittedName>
        <fullName evidence="1">Uncharacterized protein</fullName>
    </submittedName>
</protein>
<sequence length="84" mass="9376">MEEYKKVGNKCMRNKVKLLRNGLANHFVLLVPQEEVLVVGVVVVVADVVSDTGAFFLIGASWLKSSSDDRSVDSYNCGLTRRRF</sequence>
<keyword evidence="2" id="KW-1185">Reference proteome</keyword>
<dbReference type="Proteomes" id="UP000024635">
    <property type="component" value="Unassembled WGS sequence"/>
</dbReference>